<dbReference type="AlphaFoldDB" id="A0AAW0UJX2"/>
<accession>A0AAW0UJX2</accession>
<protein>
    <submittedName>
        <fullName evidence="2">Uncharacterized protein</fullName>
    </submittedName>
</protein>
<name>A0AAW0UJX2_SCYPA</name>
<comment type="caution">
    <text evidence="2">The sequence shown here is derived from an EMBL/GenBank/DDBJ whole genome shotgun (WGS) entry which is preliminary data.</text>
</comment>
<dbReference type="Proteomes" id="UP001487740">
    <property type="component" value="Unassembled WGS sequence"/>
</dbReference>
<feature type="region of interest" description="Disordered" evidence="1">
    <location>
        <begin position="1"/>
        <end position="22"/>
    </location>
</feature>
<evidence type="ECO:0000313" key="2">
    <source>
        <dbReference type="EMBL" id="KAK8398977.1"/>
    </source>
</evidence>
<evidence type="ECO:0000256" key="1">
    <source>
        <dbReference type="SAM" id="MobiDB-lite"/>
    </source>
</evidence>
<organism evidence="2 3">
    <name type="scientific">Scylla paramamosain</name>
    <name type="common">Mud crab</name>
    <dbReference type="NCBI Taxonomy" id="85552"/>
    <lineage>
        <taxon>Eukaryota</taxon>
        <taxon>Metazoa</taxon>
        <taxon>Ecdysozoa</taxon>
        <taxon>Arthropoda</taxon>
        <taxon>Crustacea</taxon>
        <taxon>Multicrustacea</taxon>
        <taxon>Malacostraca</taxon>
        <taxon>Eumalacostraca</taxon>
        <taxon>Eucarida</taxon>
        <taxon>Decapoda</taxon>
        <taxon>Pleocyemata</taxon>
        <taxon>Brachyura</taxon>
        <taxon>Eubrachyura</taxon>
        <taxon>Portunoidea</taxon>
        <taxon>Portunidae</taxon>
        <taxon>Portuninae</taxon>
        <taxon>Scylla</taxon>
    </lineage>
</organism>
<keyword evidence="3" id="KW-1185">Reference proteome</keyword>
<sequence>MMEDFEELHLHDAATPTHTGGGRLDLTLTVNGNDCIQNVNGIPELLSDHWAQEYGIHLQRSTHLPNITRKREQIKTICEEKWLENMGKLSHDTSMTQVWKEVNRVRGKHTKHPRHPDPAGKASELMREYRERAAKPTREAGVAAAVRPADDTDAPIMREELLGARKTSRDTAPGVDGITHSMLNAGCNVTGDPLLHLYNMSLTGNTP</sequence>
<dbReference type="EMBL" id="JARAKH010000012">
    <property type="protein sequence ID" value="KAK8398977.1"/>
    <property type="molecule type" value="Genomic_DNA"/>
</dbReference>
<evidence type="ECO:0000313" key="3">
    <source>
        <dbReference type="Proteomes" id="UP001487740"/>
    </source>
</evidence>
<gene>
    <name evidence="2" type="ORF">O3P69_004229</name>
</gene>
<proteinExistence type="predicted"/>
<reference evidence="2 3" key="1">
    <citation type="submission" date="2023-03" db="EMBL/GenBank/DDBJ databases">
        <title>High-quality genome of Scylla paramamosain provides insights in environmental adaptation.</title>
        <authorList>
            <person name="Zhang L."/>
        </authorList>
    </citation>
    <scope>NUCLEOTIDE SEQUENCE [LARGE SCALE GENOMIC DNA]</scope>
    <source>
        <strain evidence="2">LZ_2023a</strain>
        <tissue evidence="2">Muscle</tissue>
    </source>
</reference>